<keyword evidence="5" id="KW-0732">Signal</keyword>
<evidence type="ECO:0000256" key="3">
    <source>
        <dbReference type="ARBA" id="ARBA00023098"/>
    </source>
</evidence>
<sequence>MSTMILRGALAAAVALLTVATPAAAAVSSAPHATAAAPSTGPAAEPSRASTTAFALPEPTGPHPVGTTTLHLVDGSRPDPWVPSAKERELMVTMWYPARAAGGRRAPYMTREEATLVLKGLGTPARPEDAARLSRTRTNSFLDVPPAGRRRGLPLVVLSPGFSVPRSSLTSLAEDLASKGYAVAGIDHVNEAFGTSLPGGRTATCAACDHEDDDDFGDKTTRGRAADVSFVLDRLLGPRPAWDGADLIDPSRIAMAGHSIGGNSASWTMLTDPRVRAGVNMDGTFHVPIPDTGLGRPFLMFGAGRFHEPGGIDFSWDRDWRRMTGWKRWITVRGMEHVSLCDYPLFAPALGLRLDATLSGPRTVKIFRAYVGAFMDLHLRSRPQPLLDGPSRHYPEVRFWR</sequence>
<evidence type="ECO:0000256" key="5">
    <source>
        <dbReference type="SAM" id="SignalP"/>
    </source>
</evidence>
<proteinExistence type="predicted"/>
<evidence type="ECO:0000313" key="6">
    <source>
        <dbReference type="EMBL" id="MFF4772469.1"/>
    </source>
</evidence>
<name>A0ABW6UZH7_MICFU</name>
<keyword evidence="1 6" id="KW-0378">Hydrolase</keyword>
<dbReference type="Gene3D" id="3.40.50.1820">
    <property type="entry name" value="alpha/beta hydrolase"/>
    <property type="match status" value="1"/>
</dbReference>
<organism evidence="6 7">
    <name type="scientific">Microtetraspora fusca</name>
    <dbReference type="NCBI Taxonomy" id="1997"/>
    <lineage>
        <taxon>Bacteria</taxon>
        <taxon>Bacillati</taxon>
        <taxon>Actinomycetota</taxon>
        <taxon>Actinomycetes</taxon>
        <taxon>Streptosporangiales</taxon>
        <taxon>Streptosporangiaceae</taxon>
        <taxon>Microtetraspora</taxon>
    </lineage>
</organism>
<evidence type="ECO:0000256" key="4">
    <source>
        <dbReference type="SAM" id="MobiDB-lite"/>
    </source>
</evidence>
<protein>
    <submittedName>
        <fullName evidence="6">Alpha/beta hydrolase family protein</fullName>
    </submittedName>
</protein>
<dbReference type="GO" id="GO:0016787">
    <property type="term" value="F:hydrolase activity"/>
    <property type="evidence" value="ECO:0007669"/>
    <property type="project" value="UniProtKB-KW"/>
</dbReference>
<reference evidence="6 7" key="1">
    <citation type="submission" date="2024-10" db="EMBL/GenBank/DDBJ databases">
        <title>The Natural Products Discovery Center: Release of the First 8490 Sequenced Strains for Exploring Actinobacteria Biosynthetic Diversity.</title>
        <authorList>
            <person name="Kalkreuter E."/>
            <person name="Kautsar S.A."/>
            <person name="Yang D."/>
            <person name="Bader C.D."/>
            <person name="Teijaro C.N."/>
            <person name="Fluegel L."/>
            <person name="Davis C.M."/>
            <person name="Simpson J.R."/>
            <person name="Lauterbach L."/>
            <person name="Steele A.D."/>
            <person name="Gui C."/>
            <person name="Meng S."/>
            <person name="Li G."/>
            <person name="Viehrig K."/>
            <person name="Ye F."/>
            <person name="Su P."/>
            <person name="Kiefer A.F."/>
            <person name="Nichols A."/>
            <person name="Cepeda A.J."/>
            <person name="Yan W."/>
            <person name="Fan B."/>
            <person name="Jiang Y."/>
            <person name="Adhikari A."/>
            <person name="Zheng C.-J."/>
            <person name="Schuster L."/>
            <person name="Cowan T.M."/>
            <person name="Smanski M.J."/>
            <person name="Chevrette M.G."/>
            <person name="De Carvalho L.P.S."/>
            <person name="Shen B."/>
        </authorList>
    </citation>
    <scope>NUCLEOTIDE SEQUENCE [LARGE SCALE GENOMIC DNA]</scope>
    <source>
        <strain evidence="6 7">NPDC001281</strain>
    </source>
</reference>
<dbReference type="PANTHER" id="PTHR10272">
    <property type="entry name" value="PLATELET-ACTIVATING FACTOR ACETYLHYDROLASE"/>
    <property type="match status" value="1"/>
</dbReference>
<keyword evidence="2" id="KW-0442">Lipid degradation</keyword>
<evidence type="ECO:0000256" key="2">
    <source>
        <dbReference type="ARBA" id="ARBA00022963"/>
    </source>
</evidence>
<feature type="chain" id="PRO_5046244779" evidence="5">
    <location>
        <begin position="26"/>
        <end position="401"/>
    </location>
</feature>
<dbReference type="InterPro" id="IPR029058">
    <property type="entry name" value="AB_hydrolase_fold"/>
</dbReference>
<feature type="region of interest" description="Disordered" evidence="4">
    <location>
        <begin position="30"/>
        <end position="60"/>
    </location>
</feature>
<dbReference type="RefSeq" id="WP_387340899.1">
    <property type="nucleotide sequence ID" value="NZ_JBIAXI010000003.1"/>
</dbReference>
<gene>
    <name evidence="6" type="ORF">ACFY05_06380</name>
</gene>
<comment type="caution">
    <text evidence="6">The sequence shown here is derived from an EMBL/GenBank/DDBJ whole genome shotgun (WGS) entry which is preliminary data.</text>
</comment>
<accession>A0ABW6UZH7</accession>
<dbReference type="Proteomes" id="UP001602119">
    <property type="component" value="Unassembled WGS sequence"/>
</dbReference>
<dbReference type="SUPFAM" id="SSF53474">
    <property type="entry name" value="alpha/beta-Hydrolases"/>
    <property type="match status" value="1"/>
</dbReference>
<feature type="compositionally biased region" description="Low complexity" evidence="4">
    <location>
        <begin position="30"/>
        <end position="44"/>
    </location>
</feature>
<dbReference type="PANTHER" id="PTHR10272:SF0">
    <property type="entry name" value="PLATELET-ACTIVATING FACTOR ACETYLHYDROLASE"/>
    <property type="match status" value="1"/>
</dbReference>
<dbReference type="EMBL" id="JBIAXI010000003">
    <property type="protein sequence ID" value="MFF4772469.1"/>
    <property type="molecule type" value="Genomic_DNA"/>
</dbReference>
<keyword evidence="3" id="KW-0443">Lipid metabolism</keyword>
<feature type="signal peptide" evidence="5">
    <location>
        <begin position="1"/>
        <end position="25"/>
    </location>
</feature>
<evidence type="ECO:0000256" key="1">
    <source>
        <dbReference type="ARBA" id="ARBA00022801"/>
    </source>
</evidence>
<evidence type="ECO:0000313" key="7">
    <source>
        <dbReference type="Proteomes" id="UP001602119"/>
    </source>
</evidence>
<keyword evidence="7" id="KW-1185">Reference proteome</keyword>